<dbReference type="GO" id="GO:0003677">
    <property type="term" value="F:DNA binding"/>
    <property type="evidence" value="ECO:0007669"/>
    <property type="project" value="UniProtKB-KW"/>
</dbReference>
<evidence type="ECO:0000256" key="5">
    <source>
        <dbReference type="ARBA" id="ARBA00023163"/>
    </source>
</evidence>
<dbReference type="InterPro" id="IPR050987">
    <property type="entry name" value="AtrR-like"/>
</dbReference>
<sequence length="600" mass="67656">MPPRRACDLCYKRKIQCSIKTPGEPCEWCGSQGLTCTFDRVIPKDPKKRSTADIVEELSHRVEELEGALRASNSNGTSPRSATTPGPPPGRREIILPVGVATNRIAPTHKLSRCQLGNNWYFKGIGILSPRGHDWISYGSGEAVFLDKFDLFRNPPIRKPLPILPPQPRSLPSEIRYYADVFLGSKAAMVFPILGTTLLENTIQRAHSNEHPAAEACLWAMLAVVSISSDTRQSAQDCAHQAKYLLNLHDDVCDIDSLQGTLLLWAFQKMKGQCREASVTFASASRMVCDLGGHAPLKSLNILPQHIPAFDEATRTHIRKLFWLCYCFDKDASLRTGRPPLLSYEYCDIGDPSELRDQKSWHKQPRDIYLAVIKERANRLLCSPRAFQQTEGELLAHVRQLDDELEEWRLSIEPPYRPRLSIPPDSSLSVPSAMRAEDRTHIINLQLDYLFTMIHIHTMVRKCGDLEQNLPDDLHSAVESSADLSLEAGRSIFRFFDTIIGFWQQESMWIVSHYAPMAAMPLFVNMLIHPLGHPADNDLQILGSIGEISRKIPTDKLSAEEIQHIQEIGDFIMELIRLCHGAAWKVKKGERPHDLDLLDS</sequence>
<dbReference type="SMART" id="SM00066">
    <property type="entry name" value="GAL4"/>
    <property type="match status" value="1"/>
</dbReference>
<dbReference type="EMBL" id="MU251254">
    <property type="protein sequence ID" value="KAG9254405.1"/>
    <property type="molecule type" value="Genomic_DNA"/>
</dbReference>
<evidence type="ECO:0000313" key="9">
    <source>
        <dbReference type="EMBL" id="KAG9254405.1"/>
    </source>
</evidence>
<keyword evidence="6" id="KW-0539">Nucleus</keyword>
<keyword evidence="10" id="KW-1185">Reference proteome</keyword>
<organism evidence="9 10">
    <name type="scientific">Emericellopsis atlantica</name>
    <dbReference type="NCBI Taxonomy" id="2614577"/>
    <lineage>
        <taxon>Eukaryota</taxon>
        <taxon>Fungi</taxon>
        <taxon>Dikarya</taxon>
        <taxon>Ascomycota</taxon>
        <taxon>Pezizomycotina</taxon>
        <taxon>Sordariomycetes</taxon>
        <taxon>Hypocreomycetidae</taxon>
        <taxon>Hypocreales</taxon>
        <taxon>Bionectriaceae</taxon>
        <taxon>Emericellopsis</taxon>
    </lineage>
</organism>
<dbReference type="GeneID" id="70292164"/>
<protein>
    <recommendedName>
        <fullName evidence="8">Zn(2)-C6 fungal-type domain-containing protein</fullName>
    </recommendedName>
</protein>
<dbReference type="SMART" id="SM00906">
    <property type="entry name" value="Fungal_trans"/>
    <property type="match status" value="1"/>
</dbReference>
<dbReference type="AlphaFoldDB" id="A0A9P7ZMP9"/>
<feature type="region of interest" description="Disordered" evidence="7">
    <location>
        <begin position="69"/>
        <end position="92"/>
    </location>
</feature>
<dbReference type="InterPro" id="IPR036864">
    <property type="entry name" value="Zn2-C6_fun-type_DNA-bd_sf"/>
</dbReference>
<evidence type="ECO:0000256" key="6">
    <source>
        <dbReference type="ARBA" id="ARBA00023242"/>
    </source>
</evidence>
<dbReference type="GO" id="GO:0008270">
    <property type="term" value="F:zinc ion binding"/>
    <property type="evidence" value="ECO:0007669"/>
    <property type="project" value="InterPro"/>
</dbReference>
<feature type="compositionally biased region" description="Polar residues" evidence="7">
    <location>
        <begin position="71"/>
        <end position="84"/>
    </location>
</feature>
<evidence type="ECO:0000313" key="10">
    <source>
        <dbReference type="Proteomes" id="UP000887229"/>
    </source>
</evidence>
<dbReference type="GO" id="GO:0006351">
    <property type="term" value="P:DNA-templated transcription"/>
    <property type="evidence" value="ECO:0007669"/>
    <property type="project" value="InterPro"/>
</dbReference>
<feature type="domain" description="Zn(2)-C6 fungal-type" evidence="8">
    <location>
        <begin position="6"/>
        <end position="38"/>
    </location>
</feature>
<dbReference type="Proteomes" id="UP000887229">
    <property type="component" value="Unassembled WGS sequence"/>
</dbReference>
<dbReference type="RefSeq" id="XP_046118329.1">
    <property type="nucleotide sequence ID" value="XM_046261261.1"/>
</dbReference>
<dbReference type="PANTHER" id="PTHR46910:SF37">
    <property type="entry name" value="ZN(II)2CYS6 TRANSCRIPTION FACTOR (EUROFUNG)"/>
    <property type="match status" value="1"/>
</dbReference>
<dbReference type="CDD" id="cd00067">
    <property type="entry name" value="GAL4"/>
    <property type="match status" value="1"/>
</dbReference>
<name>A0A9P7ZMP9_9HYPO</name>
<dbReference type="InterPro" id="IPR007219">
    <property type="entry name" value="XnlR_reg_dom"/>
</dbReference>
<gene>
    <name evidence="9" type="ORF">F5Z01DRAFT_622375</name>
</gene>
<dbReference type="Gene3D" id="4.10.240.10">
    <property type="entry name" value="Zn(2)-C6 fungal-type DNA-binding domain"/>
    <property type="match status" value="1"/>
</dbReference>
<keyword evidence="4" id="KW-0238">DNA-binding</keyword>
<dbReference type="OrthoDB" id="4116913at2759"/>
<dbReference type="Pfam" id="PF04082">
    <property type="entry name" value="Fungal_trans"/>
    <property type="match status" value="1"/>
</dbReference>
<keyword evidence="5" id="KW-0804">Transcription</keyword>
<comment type="subcellular location">
    <subcellularLocation>
        <location evidence="1">Nucleus</location>
    </subcellularLocation>
</comment>
<keyword evidence="3" id="KW-0805">Transcription regulation</keyword>
<keyword evidence="2" id="KW-0479">Metal-binding</keyword>
<dbReference type="Pfam" id="PF00172">
    <property type="entry name" value="Zn_clus"/>
    <property type="match status" value="1"/>
</dbReference>
<reference evidence="9" key="1">
    <citation type="journal article" date="2021" name="IMA Fungus">
        <title>Genomic characterization of three marine fungi, including Emericellopsis atlantica sp. nov. with signatures of a generalist lifestyle and marine biomass degradation.</title>
        <authorList>
            <person name="Hagestad O.C."/>
            <person name="Hou L."/>
            <person name="Andersen J.H."/>
            <person name="Hansen E.H."/>
            <person name="Altermark B."/>
            <person name="Li C."/>
            <person name="Kuhnert E."/>
            <person name="Cox R.J."/>
            <person name="Crous P.W."/>
            <person name="Spatafora J.W."/>
            <person name="Lail K."/>
            <person name="Amirebrahimi M."/>
            <person name="Lipzen A."/>
            <person name="Pangilinan J."/>
            <person name="Andreopoulos W."/>
            <person name="Hayes R.D."/>
            <person name="Ng V."/>
            <person name="Grigoriev I.V."/>
            <person name="Jackson S.A."/>
            <person name="Sutton T.D.S."/>
            <person name="Dobson A.D.W."/>
            <person name="Rama T."/>
        </authorList>
    </citation>
    <scope>NUCLEOTIDE SEQUENCE</scope>
    <source>
        <strain evidence="9">TS7</strain>
    </source>
</reference>
<accession>A0A9P7ZMP9</accession>
<proteinExistence type="predicted"/>
<dbReference type="GO" id="GO:0000981">
    <property type="term" value="F:DNA-binding transcription factor activity, RNA polymerase II-specific"/>
    <property type="evidence" value="ECO:0007669"/>
    <property type="project" value="InterPro"/>
</dbReference>
<evidence type="ECO:0000256" key="4">
    <source>
        <dbReference type="ARBA" id="ARBA00023125"/>
    </source>
</evidence>
<dbReference type="PANTHER" id="PTHR46910">
    <property type="entry name" value="TRANSCRIPTION FACTOR PDR1"/>
    <property type="match status" value="1"/>
</dbReference>
<dbReference type="GO" id="GO:0005634">
    <property type="term" value="C:nucleus"/>
    <property type="evidence" value="ECO:0007669"/>
    <property type="project" value="UniProtKB-SubCell"/>
</dbReference>
<evidence type="ECO:0000256" key="3">
    <source>
        <dbReference type="ARBA" id="ARBA00023015"/>
    </source>
</evidence>
<evidence type="ECO:0000256" key="7">
    <source>
        <dbReference type="SAM" id="MobiDB-lite"/>
    </source>
</evidence>
<evidence type="ECO:0000259" key="8">
    <source>
        <dbReference type="PROSITE" id="PS50048"/>
    </source>
</evidence>
<evidence type="ECO:0000256" key="2">
    <source>
        <dbReference type="ARBA" id="ARBA00022723"/>
    </source>
</evidence>
<dbReference type="PROSITE" id="PS50048">
    <property type="entry name" value="ZN2_CY6_FUNGAL_2"/>
    <property type="match status" value="1"/>
</dbReference>
<dbReference type="SUPFAM" id="SSF57701">
    <property type="entry name" value="Zn2/Cys6 DNA-binding domain"/>
    <property type="match status" value="1"/>
</dbReference>
<dbReference type="InterPro" id="IPR001138">
    <property type="entry name" value="Zn2Cys6_DnaBD"/>
</dbReference>
<comment type="caution">
    <text evidence="9">The sequence shown here is derived from an EMBL/GenBank/DDBJ whole genome shotgun (WGS) entry which is preliminary data.</text>
</comment>
<evidence type="ECO:0000256" key="1">
    <source>
        <dbReference type="ARBA" id="ARBA00004123"/>
    </source>
</evidence>
<dbReference type="CDD" id="cd12148">
    <property type="entry name" value="fungal_TF_MHR"/>
    <property type="match status" value="1"/>
</dbReference>